<dbReference type="Proteomes" id="UP000279860">
    <property type="component" value="Unassembled WGS sequence"/>
</dbReference>
<dbReference type="EMBL" id="RQYN01000021">
    <property type="protein sequence ID" value="RRD75233.1"/>
    <property type="molecule type" value="Genomic_DNA"/>
</dbReference>
<evidence type="ECO:0000313" key="1">
    <source>
        <dbReference type="EMBL" id="RRD75233.1"/>
    </source>
</evidence>
<protein>
    <submittedName>
        <fullName evidence="1">Uncharacterized protein</fullName>
    </submittedName>
</protein>
<organism evidence="1 2">
    <name type="scientific">Tannerella forsythia</name>
    <name type="common">Bacteroides forsythus</name>
    <dbReference type="NCBI Taxonomy" id="28112"/>
    <lineage>
        <taxon>Bacteria</taxon>
        <taxon>Pseudomonadati</taxon>
        <taxon>Bacteroidota</taxon>
        <taxon>Bacteroidia</taxon>
        <taxon>Bacteroidales</taxon>
        <taxon>Tannerellaceae</taxon>
        <taxon>Tannerella</taxon>
    </lineage>
</organism>
<dbReference type="AlphaFoldDB" id="A0A3P1Z270"/>
<proteinExistence type="predicted"/>
<comment type="caution">
    <text evidence="1">The sequence shown here is derived from an EMBL/GenBank/DDBJ whole genome shotgun (WGS) entry which is preliminary data.</text>
</comment>
<accession>A0A3P1Z270</accession>
<dbReference type="RefSeq" id="WP_124789981.1">
    <property type="nucleotide sequence ID" value="NZ_RQYN01000021.1"/>
</dbReference>
<sequence>MDTGYLEEALKSHAIVVSQAVSALAEIEAMKAANVMAADLGHTIPYGPEAFKDVVGECGLDYNAVVGMFIR</sequence>
<reference evidence="1 2" key="1">
    <citation type="submission" date="2018-11" db="EMBL/GenBank/DDBJ databases">
        <title>Genomes From Bacteria Associated with the Canine Oral Cavity: a Test Case for Automated Genome-Based Taxonomic Assignment.</title>
        <authorList>
            <person name="Coil D.A."/>
            <person name="Jospin G."/>
            <person name="Darling A.E."/>
            <person name="Wallis C."/>
            <person name="Davis I.J."/>
            <person name="Harris S."/>
            <person name="Eisen J.A."/>
            <person name="Holcombe L.J."/>
            <person name="O'Flynn C."/>
        </authorList>
    </citation>
    <scope>NUCLEOTIDE SEQUENCE [LARGE SCALE GENOMIC DNA]</scope>
    <source>
        <strain evidence="1 2">OH1426_COT-023</strain>
    </source>
</reference>
<gene>
    <name evidence="1" type="ORF">EII41_06895</name>
</gene>
<evidence type="ECO:0000313" key="2">
    <source>
        <dbReference type="Proteomes" id="UP000279860"/>
    </source>
</evidence>
<name>A0A3P1Z270_TANFO</name>